<dbReference type="Gene3D" id="3.30.70.1430">
    <property type="entry name" value="Multidrug efflux transporter AcrB pore domain"/>
    <property type="match status" value="2"/>
</dbReference>
<dbReference type="RefSeq" id="WP_060236428.1">
    <property type="nucleotide sequence ID" value="NZ_LPLU01000106.1"/>
</dbReference>
<dbReference type="GO" id="GO:0042910">
    <property type="term" value="F:xenobiotic transmembrane transporter activity"/>
    <property type="evidence" value="ECO:0007669"/>
    <property type="project" value="TreeGrafter"/>
</dbReference>
<proteinExistence type="predicted"/>
<protein>
    <submittedName>
        <fullName evidence="2">Acriflavin resistance protein</fullName>
    </submittedName>
</protein>
<keyword evidence="1" id="KW-0472">Membrane</keyword>
<gene>
    <name evidence="2" type="ORF">WM16_21145</name>
</gene>
<keyword evidence="1" id="KW-0812">Transmembrane</keyword>
<sequence length="1046" mass="112488">MFRWIIGSSLQFRFLVLGIAAALVMLGATRLARMPVDVFPEFAPPIVEVQTEASGLSAEEVESLITLNLEELLSGVPWLESIRSNSVTGLSSIVLTFKRGTNLMEARQMIQERLTLAYTLPNVASPPVILQPLSVTSRFMMIGVSSDKIDPTELSLLARWTIKPRLMGVPGVANVAIWGQRLRQLHVQIDPNRLHDARVMQEDIIAAAGDALWVSPLTFLKGSAPGTGGWIDNFNQRLGVQHSMPIETPEDMAKVAVTPLHLLLTGKTMALGDVAEVTFAHPPLIGDAVVKNGNGLMLVIEKFPSANTLEVTRGVDRALAELSRGLPGVQIDNNVFRLASYVQDSVSNLTRAMLIGGVLMILVIGACLFDWRGALVSAVSIPLALSAALIALEATGATINTMILAGLLVALSVVIDDAVVDVERLRVRLRSRGESAEQASILDIIFDTTLDTRRVALYTTLIVILAVTPVFFMGGVSGAFFAPLALSYVFAVLASMLVALIVTPALCLLLYGKTPRTLREPPLAVFLRGRYEAVLRAACAQRRRVLAAAGVLMAIGIGTWPLLGQSLLPPLKERELVVNWTTPPGTSHEESFRITSRACRELRALPGVRYAGAHVGRAVTGDQVVEINASQIWISLDPTADYEKTVAAIRETVDGYPGIDHTVQTYVRDKVGEVLTGESKAIVVRLYGPKREILQQKAVEVRQALSDIRGLVDLHAQGQTVEPQVQVKVNLDAAGQASVKPGDVRRSSSTVFSGLVVGYLFKDQKIFEVVVWGAPETRQSLTNLQELWVEKSDRHHARLGDVADVSIVPVPTVIRHERIAPYVDVVANVSGRDAGSVTREVDARLKKIAFPLEYHPEVLGEYAERSAAQRRMLGVAAAAMIGIFLLLQACFRSWRLAWVAWLALPASLVGGVLATALAGGVISLGSIVGFLAVLGIAARNAVMLIKHYQHLEAQPEQPSGLDLVARGAREQLLPILASSAAIIAALLPMVLFGAVPGLEIAQPMAIVVIGGLLASTLITLFVMPVLYLLAGRGHTGERSGSGTTDA</sequence>
<dbReference type="Gene3D" id="1.20.1640.10">
    <property type="entry name" value="Multidrug efflux transporter AcrB transmembrane domain"/>
    <property type="match status" value="2"/>
</dbReference>
<dbReference type="PANTHER" id="PTHR32063:SF4">
    <property type="entry name" value="SLR6043 PROTEIN"/>
    <property type="match status" value="1"/>
</dbReference>
<feature type="transmembrane region" description="Helical" evidence="1">
    <location>
        <begin position="488"/>
        <end position="511"/>
    </location>
</feature>
<feature type="transmembrane region" description="Helical" evidence="1">
    <location>
        <begin position="872"/>
        <end position="891"/>
    </location>
</feature>
<dbReference type="SUPFAM" id="SSF82866">
    <property type="entry name" value="Multidrug efflux transporter AcrB transmembrane domain"/>
    <property type="match status" value="2"/>
</dbReference>
<dbReference type="PANTHER" id="PTHR32063">
    <property type="match status" value="1"/>
</dbReference>
<dbReference type="InterPro" id="IPR001036">
    <property type="entry name" value="Acrflvin-R"/>
</dbReference>
<feature type="transmembrane region" description="Helical" evidence="1">
    <location>
        <begin position="545"/>
        <end position="563"/>
    </location>
</feature>
<dbReference type="SUPFAM" id="SSF82693">
    <property type="entry name" value="Multidrug efflux transporter AcrB pore domain, PN1, PN2, PC1 and PC2 subdomains"/>
    <property type="match status" value="2"/>
</dbReference>
<dbReference type="PRINTS" id="PR00702">
    <property type="entry name" value="ACRIFLAVINRP"/>
</dbReference>
<feature type="transmembrane region" description="Helical" evidence="1">
    <location>
        <begin position="898"/>
        <end position="918"/>
    </location>
</feature>
<feature type="transmembrane region" description="Helical" evidence="1">
    <location>
        <begin position="398"/>
        <end position="420"/>
    </location>
</feature>
<accession>A0A125JSP4</accession>
<dbReference type="AlphaFoldDB" id="A0A125JSP4"/>
<dbReference type="Gene3D" id="3.30.70.1440">
    <property type="entry name" value="Multidrug efflux transporter AcrB pore domain"/>
    <property type="match status" value="1"/>
</dbReference>
<feature type="transmembrane region" description="Helical" evidence="1">
    <location>
        <begin position="455"/>
        <end position="482"/>
    </location>
</feature>
<dbReference type="GO" id="GO:0005886">
    <property type="term" value="C:plasma membrane"/>
    <property type="evidence" value="ECO:0007669"/>
    <property type="project" value="TreeGrafter"/>
</dbReference>
<evidence type="ECO:0000313" key="2">
    <source>
        <dbReference type="EMBL" id="KWK70495.1"/>
    </source>
</evidence>
<comment type="caution">
    <text evidence="2">The sequence shown here is derived from an EMBL/GenBank/DDBJ whole genome shotgun (WGS) entry which is preliminary data.</text>
</comment>
<keyword evidence="1" id="KW-1133">Transmembrane helix</keyword>
<dbReference type="Gene3D" id="3.30.2090.10">
    <property type="entry name" value="Multidrug efflux transporter AcrB TolC docking domain, DN and DC subdomains"/>
    <property type="match status" value="2"/>
</dbReference>
<feature type="transmembrane region" description="Helical" evidence="1">
    <location>
        <begin position="349"/>
        <end position="369"/>
    </location>
</feature>
<feature type="transmembrane region" description="Helical" evidence="1">
    <location>
        <begin position="972"/>
        <end position="992"/>
    </location>
</feature>
<dbReference type="SUPFAM" id="SSF82714">
    <property type="entry name" value="Multidrug efflux transporter AcrB TolC docking domain, DN and DC subdomains"/>
    <property type="match status" value="1"/>
</dbReference>
<organism evidence="2 3">
    <name type="scientific">Burkholderia ubonensis</name>
    <dbReference type="NCBI Taxonomy" id="101571"/>
    <lineage>
        <taxon>Bacteria</taxon>
        <taxon>Pseudomonadati</taxon>
        <taxon>Pseudomonadota</taxon>
        <taxon>Betaproteobacteria</taxon>
        <taxon>Burkholderiales</taxon>
        <taxon>Burkholderiaceae</taxon>
        <taxon>Burkholderia</taxon>
        <taxon>Burkholderia cepacia complex</taxon>
    </lineage>
</organism>
<reference evidence="2 3" key="1">
    <citation type="submission" date="2015-11" db="EMBL/GenBank/DDBJ databases">
        <title>Expanding the genomic diversity of Burkholderia species for the development of highly accurate diagnostics.</title>
        <authorList>
            <person name="Sahl J."/>
            <person name="Keim P."/>
            <person name="Wagner D."/>
        </authorList>
    </citation>
    <scope>NUCLEOTIDE SEQUENCE [LARGE SCALE GENOMIC DNA]</scope>
    <source>
        <strain evidence="2 3">MSMB782WGS</strain>
    </source>
</reference>
<name>A0A125JSP4_9BURK</name>
<dbReference type="Pfam" id="PF00873">
    <property type="entry name" value="ACR_tran"/>
    <property type="match status" value="1"/>
</dbReference>
<dbReference type="Proteomes" id="UP000065504">
    <property type="component" value="Unassembled WGS sequence"/>
</dbReference>
<evidence type="ECO:0000313" key="3">
    <source>
        <dbReference type="Proteomes" id="UP000065504"/>
    </source>
</evidence>
<feature type="transmembrane region" description="Helical" evidence="1">
    <location>
        <begin position="1004"/>
        <end position="1029"/>
    </location>
</feature>
<dbReference type="Gene3D" id="3.30.70.1320">
    <property type="entry name" value="Multidrug efflux transporter AcrB pore domain like"/>
    <property type="match status" value="1"/>
</dbReference>
<dbReference type="InterPro" id="IPR027463">
    <property type="entry name" value="AcrB_DN_DC_subdom"/>
</dbReference>
<feature type="transmembrane region" description="Helical" evidence="1">
    <location>
        <begin position="924"/>
        <end position="942"/>
    </location>
</feature>
<evidence type="ECO:0000256" key="1">
    <source>
        <dbReference type="SAM" id="Phobius"/>
    </source>
</evidence>
<dbReference type="EMBL" id="LPLU01000106">
    <property type="protein sequence ID" value="KWK70495.1"/>
    <property type="molecule type" value="Genomic_DNA"/>
</dbReference>